<dbReference type="Proteomes" id="UP000596932">
    <property type="component" value="Unassembled WGS sequence"/>
</dbReference>
<feature type="region of interest" description="Disordered" evidence="5">
    <location>
        <begin position="236"/>
        <end position="260"/>
    </location>
</feature>
<sequence>MSKKVALVLGSGGARGYAHIGVIEELQERGYEIGCIAGCSMGAVVGGIFAAGKLREYREWTESLDYLDVLRLLDVSFRLGAIRGERVFGRIQEIVGEVDIENLAIPFTAVATDLTNQQEIWFQEGCLHQAMRASAAIPSLFTPVIQGKRMLVDGGLLNPLPIVPVVSSHCDLIIAVNLNATNHNHYQLPVIERPAALKGRIDQVMTSLGSRLPSFRRKSEDESLLLAEEQRLADDISPAAAPSRKEDDEPAPKSASGSRVAEFSGPASLLELVNQSFEVMQTSLAQYKIAGYPPDILINVPKRVCRFFEFYKAPELIMLGRQIARDTLDKYESERG</sequence>
<name>A0A931GC99_9PSED</name>
<feature type="short sequence motif" description="DGA/G" evidence="4">
    <location>
        <begin position="153"/>
        <end position="155"/>
    </location>
</feature>
<feature type="active site" description="Proton acceptor" evidence="4">
    <location>
        <position position="153"/>
    </location>
</feature>
<organism evidence="7 8">
    <name type="scientific">Pseudomonas chaetocerotis</name>
    <dbReference type="NCBI Taxonomy" id="2758695"/>
    <lineage>
        <taxon>Bacteria</taxon>
        <taxon>Pseudomonadati</taxon>
        <taxon>Pseudomonadota</taxon>
        <taxon>Gammaproteobacteria</taxon>
        <taxon>Pseudomonadales</taxon>
        <taxon>Pseudomonadaceae</taxon>
        <taxon>Pseudomonas</taxon>
    </lineage>
</organism>
<dbReference type="AlphaFoldDB" id="A0A931GC99"/>
<evidence type="ECO:0000256" key="1">
    <source>
        <dbReference type="ARBA" id="ARBA00022801"/>
    </source>
</evidence>
<dbReference type="SUPFAM" id="SSF52151">
    <property type="entry name" value="FabD/lysophospholipase-like"/>
    <property type="match status" value="1"/>
</dbReference>
<dbReference type="PANTHER" id="PTHR14226:SF76">
    <property type="entry name" value="NTE FAMILY PROTEIN RSSA"/>
    <property type="match status" value="1"/>
</dbReference>
<feature type="short sequence motif" description="GXSXG" evidence="4">
    <location>
        <begin position="38"/>
        <end position="42"/>
    </location>
</feature>
<evidence type="ECO:0000256" key="4">
    <source>
        <dbReference type="PROSITE-ProRule" id="PRU01161"/>
    </source>
</evidence>
<dbReference type="GO" id="GO:0016042">
    <property type="term" value="P:lipid catabolic process"/>
    <property type="evidence" value="ECO:0007669"/>
    <property type="project" value="UniProtKB-UniRule"/>
</dbReference>
<evidence type="ECO:0000259" key="6">
    <source>
        <dbReference type="PROSITE" id="PS51635"/>
    </source>
</evidence>
<keyword evidence="2 4" id="KW-0442">Lipid degradation</keyword>
<dbReference type="InterPro" id="IPR002641">
    <property type="entry name" value="PNPLA_dom"/>
</dbReference>
<comment type="caution">
    <text evidence="4">Lacks conserved residue(s) required for the propagation of feature annotation.</text>
</comment>
<dbReference type="EMBL" id="JACFYX010000017">
    <property type="protein sequence ID" value="MBG0836862.1"/>
    <property type="molecule type" value="Genomic_DNA"/>
</dbReference>
<evidence type="ECO:0000256" key="2">
    <source>
        <dbReference type="ARBA" id="ARBA00022963"/>
    </source>
</evidence>
<evidence type="ECO:0000313" key="7">
    <source>
        <dbReference type="EMBL" id="MBG0836862.1"/>
    </source>
</evidence>
<evidence type="ECO:0000256" key="3">
    <source>
        <dbReference type="ARBA" id="ARBA00023098"/>
    </source>
</evidence>
<dbReference type="Pfam" id="PF01734">
    <property type="entry name" value="Patatin"/>
    <property type="match status" value="1"/>
</dbReference>
<gene>
    <name evidence="7" type="ORF">H3221_17245</name>
</gene>
<dbReference type="RefSeq" id="WP_196476024.1">
    <property type="nucleotide sequence ID" value="NZ_JACFYX020000013.1"/>
</dbReference>
<accession>A0A931GC99</accession>
<feature type="active site" description="Nucleophile" evidence="4">
    <location>
        <position position="40"/>
    </location>
</feature>
<evidence type="ECO:0000256" key="5">
    <source>
        <dbReference type="SAM" id="MobiDB-lite"/>
    </source>
</evidence>
<keyword evidence="3 4" id="KW-0443">Lipid metabolism</keyword>
<dbReference type="InterPro" id="IPR016035">
    <property type="entry name" value="Acyl_Trfase/lysoPLipase"/>
</dbReference>
<dbReference type="Gene3D" id="3.40.1090.10">
    <property type="entry name" value="Cytosolic phospholipase A2 catalytic domain"/>
    <property type="match status" value="1"/>
</dbReference>
<dbReference type="PANTHER" id="PTHR14226">
    <property type="entry name" value="NEUROPATHY TARGET ESTERASE/SWISS CHEESE D.MELANOGASTER"/>
    <property type="match status" value="1"/>
</dbReference>
<feature type="domain" description="PNPLA" evidence="6">
    <location>
        <begin position="7"/>
        <end position="166"/>
    </location>
</feature>
<proteinExistence type="predicted"/>
<keyword evidence="8" id="KW-1185">Reference proteome</keyword>
<protein>
    <submittedName>
        <fullName evidence="7">Patatin-like phospholipase family protein</fullName>
    </submittedName>
</protein>
<dbReference type="InterPro" id="IPR050301">
    <property type="entry name" value="NTE"/>
</dbReference>
<keyword evidence="1 4" id="KW-0378">Hydrolase</keyword>
<reference evidence="7" key="1">
    <citation type="submission" date="2020-07" db="EMBL/GenBank/DDBJ databases">
        <title>Pseudomonas chaetoceroseae sp. nov., a new member of the Pseudomonas oleovorans group isolated from a culture of Chaetoceros calcitrans.</title>
        <authorList>
            <person name="Girard L."/>
            <person name="Lood C."/>
            <person name="De Mot R."/>
            <person name="Baudart J."/>
        </authorList>
    </citation>
    <scope>NUCLEOTIDE SEQUENCE</scope>
    <source>
        <strain evidence="7">536</strain>
    </source>
</reference>
<dbReference type="PROSITE" id="PS51635">
    <property type="entry name" value="PNPLA"/>
    <property type="match status" value="1"/>
</dbReference>
<dbReference type="GO" id="GO:0016787">
    <property type="term" value="F:hydrolase activity"/>
    <property type="evidence" value="ECO:0007669"/>
    <property type="project" value="UniProtKB-UniRule"/>
</dbReference>
<evidence type="ECO:0000313" key="8">
    <source>
        <dbReference type="Proteomes" id="UP000596932"/>
    </source>
</evidence>
<comment type="caution">
    <text evidence="7">The sequence shown here is derived from an EMBL/GenBank/DDBJ whole genome shotgun (WGS) entry which is preliminary data.</text>
</comment>